<dbReference type="InterPro" id="IPR007627">
    <property type="entry name" value="RNA_pol_sigma70_r2"/>
</dbReference>
<evidence type="ECO:0000256" key="5">
    <source>
        <dbReference type="ARBA" id="ARBA00023163"/>
    </source>
</evidence>
<dbReference type="InterPro" id="IPR014284">
    <property type="entry name" value="RNA_pol_sigma-70_dom"/>
</dbReference>
<comment type="similarity">
    <text evidence="1">Belongs to the sigma-70 factor family.</text>
</comment>
<name>A0A6J5JW05_9GAMM</name>
<dbReference type="AlphaFoldDB" id="A0A6J5JW05"/>
<dbReference type="SUPFAM" id="SSF88946">
    <property type="entry name" value="Sigma2 domain of RNA polymerase sigma factors"/>
    <property type="match status" value="1"/>
</dbReference>
<keyword evidence="3" id="KW-0731">Sigma factor</keyword>
<evidence type="ECO:0000313" key="8">
    <source>
        <dbReference type="Proteomes" id="UP000509549"/>
    </source>
</evidence>
<dbReference type="Pfam" id="PF00140">
    <property type="entry name" value="Sigma70_r1_2"/>
    <property type="match status" value="1"/>
</dbReference>
<keyword evidence="5" id="KW-0804">Transcription</keyword>
<proteinExistence type="inferred from homology"/>
<dbReference type="PANTHER" id="PTHR30376:SF3">
    <property type="entry name" value="RNA POLYMERASE SIGMA FACTOR RPOH"/>
    <property type="match status" value="1"/>
</dbReference>
<dbReference type="PANTHER" id="PTHR30376">
    <property type="entry name" value="SIGMA FACTOR RPOH HEAT SHOCK RELATED"/>
    <property type="match status" value="1"/>
</dbReference>
<dbReference type="InterPro" id="IPR007630">
    <property type="entry name" value="RNA_pol_sigma70_r4"/>
</dbReference>
<evidence type="ECO:0000313" key="7">
    <source>
        <dbReference type="EMBL" id="CAB3976498.1"/>
    </source>
</evidence>
<dbReference type="Proteomes" id="UP000509549">
    <property type="component" value="Chromosome"/>
</dbReference>
<organism evidence="7 8">
    <name type="scientific">Candidatus Azoamicus ciliaticola</name>
    <dbReference type="NCBI Taxonomy" id="2652803"/>
    <lineage>
        <taxon>Bacteria</taxon>
        <taxon>Pseudomonadati</taxon>
        <taxon>Pseudomonadota</taxon>
        <taxon>Gammaproteobacteria</taxon>
        <taxon>Candidatus Azoamicaceae</taxon>
        <taxon>Candidatus Azoamicus</taxon>
    </lineage>
</organism>
<dbReference type="GO" id="GO:0016987">
    <property type="term" value="F:sigma factor activity"/>
    <property type="evidence" value="ECO:0007669"/>
    <property type="project" value="UniProtKB-KW"/>
</dbReference>
<keyword evidence="4" id="KW-0238">DNA-binding</keyword>
<dbReference type="RefSeq" id="WP_176605023.1">
    <property type="nucleotide sequence ID" value="NZ_LR794158.1"/>
</dbReference>
<dbReference type="GO" id="GO:0006352">
    <property type="term" value="P:DNA-templated transcription initiation"/>
    <property type="evidence" value="ECO:0007669"/>
    <property type="project" value="InterPro"/>
</dbReference>
<dbReference type="Pfam" id="PF04542">
    <property type="entry name" value="Sigma70_r2"/>
    <property type="match status" value="1"/>
</dbReference>
<dbReference type="InterPro" id="IPR036388">
    <property type="entry name" value="WH-like_DNA-bd_sf"/>
</dbReference>
<dbReference type="PRINTS" id="PR00046">
    <property type="entry name" value="SIGMA70FCT"/>
</dbReference>
<reference evidence="7 8" key="1">
    <citation type="submission" date="2020-04" db="EMBL/GenBank/DDBJ databases">
        <authorList>
            <person name="Graf S J."/>
        </authorList>
    </citation>
    <scope>NUCLEOTIDE SEQUENCE [LARGE SCALE GENOMIC DNA]</scope>
    <source>
        <strain evidence="7">1</strain>
    </source>
</reference>
<dbReference type="PROSITE" id="PS00715">
    <property type="entry name" value="SIGMA70_1"/>
    <property type="match status" value="1"/>
</dbReference>
<dbReference type="Pfam" id="PF04545">
    <property type="entry name" value="Sigma70_r4"/>
    <property type="match status" value="1"/>
</dbReference>
<accession>A0A6J5JW05</accession>
<dbReference type="NCBIfam" id="NF005143">
    <property type="entry name" value="PRK06596.1"/>
    <property type="match status" value="1"/>
</dbReference>
<dbReference type="InterPro" id="IPR013325">
    <property type="entry name" value="RNA_pol_sigma_r2"/>
</dbReference>
<dbReference type="GO" id="GO:0003677">
    <property type="term" value="F:DNA binding"/>
    <property type="evidence" value="ECO:0007669"/>
    <property type="project" value="UniProtKB-KW"/>
</dbReference>
<dbReference type="Gene3D" id="1.10.601.10">
    <property type="entry name" value="RNA Polymerase Primary Sigma Factor"/>
    <property type="match status" value="1"/>
</dbReference>
<dbReference type="InterPro" id="IPR000943">
    <property type="entry name" value="RNA_pol_sigma70"/>
</dbReference>
<dbReference type="KEGG" id="acil:ESZ_00308"/>
<dbReference type="NCBIfam" id="TIGR02937">
    <property type="entry name" value="sigma70-ECF"/>
    <property type="match status" value="1"/>
</dbReference>
<dbReference type="EMBL" id="LR794158">
    <property type="protein sequence ID" value="CAB3976498.1"/>
    <property type="molecule type" value="Genomic_DNA"/>
</dbReference>
<keyword evidence="2" id="KW-0805">Transcription regulation</keyword>
<gene>
    <name evidence="7" type="primary">rpoH</name>
    <name evidence="7" type="ORF">ESZ_00308</name>
</gene>
<evidence type="ECO:0000259" key="6">
    <source>
        <dbReference type="PROSITE" id="PS00715"/>
    </source>
</evidence>
<sequence length="287" mass="34018">MKKKSTSLTNIDESIDFYKQRIKNIPILSKDEEYNLAKKFKEKNDIQAAKKLIELNINYVIKIAKNYSGYGINIKDLIQEGIIGLMKAVNNFNPDKKYRLISFAIYWIKSEIHAYIIKNLRIVKIASTKKQKKLFFNLKNIKKIGWLNNKEKSPIINLLNTKTKELEYMERRLNSKDIKTEYHNDDIKHTDESQIELDKYAYEINKENDPLIITEKNNLKQINKKKLNKALYKLDKRSLDIIKNRWLNENTQTLKSLADIYNISSERVRQIENNAIKKLKFLIESEK</sequence>
<evidence type="ECO:0000256" key="1">
    <source>
        <dbReference type="ARBA" id="ARBA00007788"/>
    </source>
</evidence>
<evidence type="ECO:0000256" key="4">
    <source>
        <dbReference type="ARBA" id="ARBA00023125"/>
    </source>
</evidence>
<keyword evidence="8" id="KW-1185">Reference proteome</keyword>
<dbReference type="SUPFAM" id="SSF88659">
    <property type="entry name" value="Sigma3 and sigma4 domains of RNA polymerase sigma factors"/>
    <property type="match status" value="1"/>
</dbReference>
<evidence type="ECO:0000256" key="2">
    <source>
        <dbReference type="ARBA" id="ARBA00023015"/>
    </source>
</evidence>
<feature type="domain" description="RNA polymerase sigma-70" evidence="6">
    <location>
        <begin position="76"/>
        <end position="89"/>
    </location>
</feature>
<dbReference type="Gene3D" id="1.10.10.10">
    <property type="entry name" value="Winged helix-like DNA-binding domain superfamily/Winged helix DNA-binding domain"/>
    <property type="match status" value="1"/>
</dbReference>
<protein>
    <submittedName>
        <fullName evidence="7">RNA polymerase sigma factor RpoH</fullName>
    </submittedName>
</protein>
<dbReference type="InterPro" id="IPR009042">
    <property type="entry name" value="RNA_pol_sigma70_r1_2"/>
</dbReference>
<dbReference type="InterPro" id="IPR050813">
    <property type="entry name" value="Sigma-70_Factor"/>
</dbReference>
<evidence type="ECO:0000256" key="3">
    <source>
        <dbReference type="ARBA" id="ARBA00023082"/>
    </source>
</evidence>
<dbReference type="InterPro" id="IPR013324">
    <property type="entry name" value="RNA_pol_sigma_r3/r4-like"/>
</dbReference>